<sequence length="256" mass="28682">MSSISTFDQAAEKLVYAKTMLEVWTVHKQCMASYGFDRLFYVSSVDKVGKGWGDSADWVLLTNYDREIVDVFVGEELYKQTSRAPYVEGQSAVSWGDGYAAKDLAELSDADRKHAELCKKWGIESGYTLRFPKTAKNHIGIIGLCAQKGVSQQEVDALWQKKGKEIQTLNNLMNLRITSLPHGGQRTPLTQRQREVLEWVADGKTSRDIALLMNLSLSTIEKHLRLAREALNAETTANAVSKAASYNQLFLLNQSK</sequence>
<name>A0A0P1IP70_9RHOB</name>
<keyword evidence="3" id="KW-0804">Transcription</keyword>
<dbReference type="PANTHER" id="PTHR44688">
    <property type="entry name" value="DNA-BINDING TRANSCRIPTIONAL ACTIVATOR DEVR_DOSR"/>
    <property type="match status" value="1"/>
</dbReference>
<reference evidence="6" key="1">
    <citation type="submission" date="2015-09" db="EMBL/GenBank/DDBJ databases">
        <authorList>
            <person name="Rodrigo-Torres Lidia"/>
            <person name="Arahal R.David."/>
        </authorList>
    </citation>
    <scope>NUCLEOTIDE SEQUENCE [LARGE SCALE GENOMIC DNA]</scope>
    <source>
        <strain evidence="6">CECT 7735</strain>
    </source>
</reference>
<dbReference type="GO" id="GO:0006355">
    <property type="term" value="P:regulation of DNA-templated transcription"/>
    <property type="evidence" value="ECO:0007669"/>
    <property type="project" value="InterPro"/>
</dbReference>
<keyword evidence="2" id="KW-0238">DNA-binding</keyword>
<keyword evidence="6" id="KW-1185">Reference proteome</keyword>
<dbReference type="InterPro" id="IPR005143">
    <property type="entry name" value="TF_LuxR_autoind-bd_dom"/>
</dbReference>
<dbReference type="PRINTS" id="PR00038">
    <property type="entry name" value="HTHLUXR"/>
</dbReference>
<dbReference type="Proteomes" id="UP000051870">
    <property type="component" value="Unassembled WGS sequence"/>
</dbReference>
<dbReference type="CDD" id="cd06170">
    <property type="entry name" value="LuxR_C_like"/>
    <property type="match status" value="1"/>
</dbReference>
<dbReference type="RefSeq" id="WP_082645339.1">
    <property type="nucleotide sequence ID" value="NZ_CYTW01000007.1"/>
</dbReference>
<dbReference type="InterPro" id="IPR036693">
    <property type="entry name" value="TF_LuxR_autoind-bd_dom_sf"/>
</dbReference>
<evidence type="ECO:0000256" key="1">
    <source>
        <dbReference type="ARBA" id="ARBA00023015"/>
    </source>
</evidence>
<protein>
    <submittedName>
        <fullName evidence="5">Transcriptional activator protein LuxR</fullName>
    </submittedName>
</protein>
<proteinExistence type="predicted"/>
<dbReference type="EMBL" id="CYTW01000007">
    <property type="protein sequence ID" value="CUK15028.1"/>
    <property type="molecule type" value="Genomic_DNA"/>
</dbReference>
<dbReference type="PANTHER" id="PTHR44688:SF16">
    <property type="entry name" value="DNA-BINDING TRANSCRIPTIONAL ACTIVATOR DEVR_DOSR"/>
    <property type="match status" value="1"/>
</dbReference>
<dbReference type="Gene3D" id="3.30.450.80">
    <property type="entry name" value="Transcription factor LuxR-like, autoinducer-binding domain"/>
    <property type="match status" value="1"/>
</dbReference>
<accession>A0A0P1IP70</accession>
<dbReference type="STRING" id="1715693.PH7735_03996"/>
<dbReference type="SMART" id="SM00421">
    <property type="entry name" value="HTH_LUXR"/>
    <property type="match status" value="1"/>
</dbReference>
<dbReference type="GO" id="GO:0003677">
    <property type="term" value="F:DNA binding"/>
    <property type="evidence" value="ECO:0007669"/>
    <property type="project" value="UniProtKB-KW"/>
</dbReference>
<dbReference type="Pfam" id="PF00196">
    <property type="entry name" value="GerE"/>
    <property type="match status" value="1"/>
</dbReference>
<dbReference type="InterPro" id="IPR036388">
    <property type="entry name" value="WH-like_DNA-bd_sf"/>
</dbReference>
<dbReference type="SUPFAM" id="SSF75516">
    <property type="entry name" value="Pheromone-binding domain of LuxR-like quorum-sensing transcription factors"/>
    <property type="match status" value="1"/>
</dbReference>
<dbReference type="InterPro" id="IPR000792">
    <property type="entry name" value="Tscrpt_reg_LuxR_C"/>
</dbReference>
<dbReference type="Pfam" id="PF03472">
    <property type="entry name" value="Autoind_bind"/>
    <property type="match status" value="1"/>
</dbReference>
<dbReference type="Gene3D" id="1.10.10.10">
    <property type="entry name" value="Winged helix-like DNA-binding domain superfamily/Winged helix DNA-binding domain"/>
    <property type="match status" value="1"/>
</dbReference>
<dbReference type="SUPFAM" id="SSF46894">
    <property type="entry name" value="C-terminal effector domain of the bipartite response regulators"/>
    <property type="match status" value="1"/>
</dbReference>
<evidence type="ECO:0000259" key="4">
    <source>
        <dbReference type="PROSITE" id="PS50043"/>
    </source>
</evidence>
<dbReference type="GeneID" id="83882961"/>
<evidence type="ECO:0000313" key="6">
    <source>
        <dbReference type="Proteomes" id="UP000051870"/>
    </source>
</evidence>
<feature type="domain" description="HTH luxR-type" evidence="4">
    <location>
        <begin position="182"/>
        <end position="247"/>
    </location>
</feature>
<evidence type="ECO:0000256" key="2">
    <source>
        <dbReference type="ARBA" id="ARBA00023125"/>
    </source>
</evidence>
<dbReference type="PROSITE" id="PS50043">
    <property type="entry name" value="HTH_LUXR_2"/>
    <property type="match status" value="1"/>
</dbReference>
<gene>
    <name evidence="5" type="primary">luxR_2</name>
    <name evidence="5" type="ORF">PH7735_03996</name>
</gene>
<keyword evidence="1" id="KW-0805">Transcription regulation</keyword>
<organism evidence="5 6">
    <name type="scientific">Shimia thalassica</name>
    <dbReference type="NCBI Taxonomy" id="1715693"/>
    <lineage>
        <taxon>Bacteria</taxon>
        <taxon>Pseudomonadati</taxon>
        <taxon>Pseudomonadota</taxon>
        <taxon>Alphaproteobacteria</taxon>
        <taxon>Rhodobacterales</taxon>
        <taxon>Roseobacteraceae</taxon>
    </lineage>
</organism>
<dbReference type="AlphaFoldDB" id="A0A0P1IP70"/>
<dbReference type="InterPro" id="IPR016032">
    <property type="entry name" value="Sig_transdc_resp-reg_C-effctor"/>
</dbReference>
<evidence type="ECO:0000256" key="3">
    <source>
        <dbReference type="ARBA" id="ARBA00023163"/>
    </source>
</evidence>
<evidence type="ECO:0000313" key="5">
    <source>
        <dbReference type="EMBL" id="CUK15028.1"/>
    </source>
</evidence>